<comment type="caution">
    <text evidence="4">The sequence shown here is derived from an EMBL/GenBank/DDBJ whole genome shotgun (WGS) entry which is preliminary data.</text>
</comment>
<dbReference type="PROSITE" id="PS50853">
    <property type="entry name" value="FN3"/>
    <property type="match status" value="1"/>
</dbReference>
<accession>A0A9Q0R9B7</accession>
<organism evidence="4 5">
    <name type="scientific">Anaeramoeba ignava</name>
    <name type="common">Anaerobic marine amoeba</name>
    <dbReference type="NCBI Taxonomy" id="1746090"/>
    <lineage>
        <taxon>Eukaryota</taxon>
        <taxon>Metamonada</taxon>
        <taxon>Anaeramoebidae</taxon>
        <taxon>Anaeramoeba</taxon>
    </lineage>
</organism>
<dbReference type="SUPFAM" id="SSF101908">
    <property type="entry name" value="Putative isomerase YbhE"/>
    <property type="match status" value="1"/>
</dbReference>
<evidence type="ECO:0000313" key="5">
    <source>
        <dbReference type="Proteomes" id="UP001149090"/>
    </source>
</evidence>
<evidence type="ECO:0000259" key="3">
    <source>
        <dbReference type="PROSITE" id="PS50853"/>
    </source>
</evidence>
<dbReference type="InterPro" id="IPR013783">
    <property type="entry name" value="Ig-like_fold"/>
</dbReference>
<sequence>MKQIILIFSIIIILVKESGQNQEIITANEFNWDLIDTFTNSEGFGHRVSVSGGFLVVGNFLKNKTFVYKYNGSNFVYQQNFSGPPNSNFGFSISVYEDVIVIGAYKINQTFVYRYNGSYWNLEKNLTQTSGNFGISVGIYGNVIVVGTQYENKTYIYRYNAGDWGLEQTIYEPLVNNSGYLVSIYDDVIVIGSLWDNRILVYRYNGVAWNLEQTLYSLTTCSQGYSISIYNNVIAIAATSGNSLLIYRYNDIAWNLEQTLQTAPFPEWSGYGVDIYTNVMVVGDSYSNQTLIYAYNGTYWNNEKNITESYPFFGASVAISNNFTAVGSPITNDVFVYRMNNNEKIVVLNCSSLFSSFECFWEFDFFILNFQIDYGFGWIHIDSPILNGSTYYQLFNSSQYPNITGNHAYSIQIKGCDDTETICGEPSSIINLVTRIDAVKNFQLTNLTDYLVNTSWGYPTVDLIGGIPNLDHYIISYFPQSDPGSVTLISVPNYLTSYLLDIQCGNDYNISIYACRNSACQGDDQGEVVESSISLGLEAVSDLSCSVSDVFDILCDWNPPINCSTPSYYNFTFQAISKDDSGNYNVTSLNQNFTSQFQNQEYQVYVSACNSDNVCAEITTTSVKTDNLSAPTITQSIPKIEEIELHFSKVIGAQNYSISIDNKVTWQNFTTLNLDGSEAIGTINGIPGNVDQQIAIRGCSDLNCNNIYIGEPSSTIIAKAILGNITSLNCTPSSCGFECNWDSLSLSTGLEGYSLTYNSTQICLSKSTTTLVVLGLIPEAFYQISVHSSATSDCSYDQYSGIDSTTSITTENLLAPNIIQSIPKIEEIELYFSKVIGAQNYLISLDNKVNWQKFTTLNLEGSQEIGTINGIPGNVDQQIAVRGCSDLNCEVGHLGLSSSTITAKAILGNITSLNCYGIICGFYCNWSPLFLSSGLQRYSLTYNSMPICVENSLTTYTVTGLKGNEVYEISLLASATNDCSYDQYSGLPKITSVTTFSSSDSSSASASSTWIILIVCLILAILLISAIVLFIVFRKRRKRRKNTKKLKKPKKEKELENEFDFVYYDADNPDDGFEEF</sequence>
<keyword evidence="1" id="KW-0472">Membrane</keyword>
<dbReference type="InterPro" id="IPR003961">
    <property type="entry name" value="FN3_dom"/>
</dbReference>
<evidence type="ECO:0000256" key="2">
    <source>
        <dbReference type="SAM" id="SignalP"/>
    </source>
</evidence>
<reference evidence="4" key="1">
    <citation type="submission" date="2022-10" db="EMBL/GenBank/DDBJ databases">
        <title>Novel sulphate-reducing endosymbionts in the free-living metamonad Anaeramoeba.</title>
        <authorList>
            <person name="Jerlstrom-Hultqvist J."/>
            <person name="Cepicka I."/>
            <person name="Gallot-Lavallee L."/>
            <person name="Salas-Leiva D."/>
            <person name="Curtis B.A."/>
            <person name="Zahonova K."/>
            <person name="Pipaliya S."/>
            <person name="Dacks J."/>
            <person name="Roger A.J."/>
        </authorList>
    </citation>
    <scope>NUCLEOTIDE SEQUENCE</scope>
    <source>
        <strain evidence="4">BMAN</strain>
    </source>
</reference>
<protein>
    <recommendedName>
        <fullName evidence="3">Fibronectin type-III domain-containing protein</fullName>
    </recommendedName>
</protein>
<feature type="domain" description="Fibronectin type-III" evidence="3">
    <location>
        <begin position="438"/>
        <end position="539"/>
    </location>
</feature>
<evidence type="ECO:0000256" key="1">
    <source>
        <dbReference type="SAM" id="Phobius"/>
    </source>
</evidence>
<keyword evidence="2" id="KW-0732">Signal</keyword>
<evidence type="ECO:0000313" key="4">
    <source>
        <dbReference type="EMBL" id="KAJ5071233.1"/>
    </source>
</evidence>
<keyword evidence="1" id="KW-0812">Transmembrane</keyword>
<dbReference type="Proteomes" id="UP001149090">
    <property type="component" value="Unassembled WGS sequence"/>
</dbReference>
<feature type="transmembrane region" description="Helical" evidence="1">
    <location>
        <begin position="1010"/>
        <end position="1033"/>
    </location>
</feature>
<dbReference type="EMBL" id="JAPDFW010000090">
    <property type="protein sequence ID" value="KAJ5071233.1"/>
    <property type="molecule type" value="Genomic_DNA"/>
</dbReference>
<dbReference type="PANTHER" id="PTHR36220">
    <property type="entry name" value="UNNAMED PRODUCT"/>
    <property type="match status" value="1"/>
</dbReference>
<feature type="signal peptide" evidence="2">
    <location>
        <begin position="1"/>
        <end position="19"/>
    </location>
</feature>
<dbReference type="PANTHER" id="PTHR36220:SF1">
    <property type="entry name" value="GAMMA TUBULIN COMPLEX COMPONENT C-TERMINAL DOMAIN-CONTAINING PROTEIN"/>
    <property type="match status" value="1"/>
</dbReference>
<dbReference type="InterPro" id="IPR036116">
    <property type="entry name" value="FN3_sf"/>
</dbReference>
<dbReference type="Gene3D" id="2.60.40.10">
    <property type="entry name" value="Immunoglobulins"/>
    <property type="match status" value="1"/>
</dbReference>
<proteinExistence type="predicted"/>
<dbReference type="AlphaFoldDB" id="A0A9Q0R9B7"/>
<feature type="chain" id="PRO_5040493235" description="Fibronectin type-III domain-containing protein" evidence="2">
    <location>
        <begin position="20"/>
        <end position="1076"/>
    </location>
</feature>
<name>A0A9Q0R9B7_ANAIG</name>
<dbReference type="SUPFAM" id="SSF49265">
    <property type="entry name" value="Fibronectin type III"/>
    <property type="match status" value="1"/>
</dbReference>
<keyword evidence="5" id="KW-1185">Reference proteome</keyword>
<gene>
    <name evidence="4" type="ORF">M0811_10505</name>
</gene>
<keyword evidence="1" id="KW-1133">Transmembrane helix</keyword>